<protein>
    <submittedName>
        <fullName evidence="2">Uncharacterized protein</fullName>
    </submittedName>
</protein>
<evidence type="ECO:0000313" key="3">
    <source>
        <dbReference type="Proteomes" id="UP001500571"/>
    </source>
</evidence>
<accession>A0ABP5DET5</accession>
<name>A0ABP5DET5_9ACTN</name>
<proteinExistence type="predicted"/>
<dbReference type="EMBL" id="BAAAPB010000008">
    <property type="protein sequence ID" value="GAA1977389.1"/>
    <property type="molecule type" value="Genomic_DNA"/>
</dbReference>
<keyword evidence="3" id="KW-1185">Reference proteome</keyword>
<evidence type="ECO:0000313" key="2">
    <source>
        <dbReference type="EMBL" id="GAA1977389.1"/>
    </source>
</evidence>
<feature type="region of interest" description="Disordered" evidence="1">
    <location>
        <begin position="28"/>
        <end position="47"/>
    </location>
</feature>
<organism evidence="2 3">
    <name type="scientific">Nocardioides panacihumi</name>
    <dbReference type="NCBI Taxonomy" id="400774"/>
    <lineage>
        <taxon>Bacteria</taxon>
        <taxon>Bacillati</taxon>
        <taxon>Actinomycetota</taxon>
        <taxon>Actinomycetes</taxon>
        <taxon>Propionibacteriales</taxon>
        <taxon>Nocardioidaceae</taxon>
        <taxon>Nocardioides</taxon>
    </lineage>
</organism>
<reference evidence="3" key="1">
    <citation type="journal article" date="2019" name="Int. J. Syst. Evol. Microbiol.">
        <title>The Global Catalogue of Microorganisms (GCM) 10K type strain sequencing project: providing services to taxonomists for standard genome sequencing and annotation.</title>
        <authorList>
            <consortium name="The Broad Institute Genomics Platform"/>
            <consortium name="The Broad Institute Genome Sequencing Center for Infectious Disease"/>
            <person name="Wu L."/>
            <person name="Ma J."/>
        </authorList>
    </citation>
    <scope>NUCLEOTIDE SEQUENCE [LARGE SCALE GENOMIC DNA]</scope>
    <source>
        <strain evidence="3">JCM 15309</strain>
    </source>
</reference>
<dbReference type="Proteomes" id="UP001500571">
    <property type="component" value="Unassembled WGS sequence"/>
</dbReference>
<gene>
    <name evidence="2" type="ORF">GCM10009798_43250</name>
</gene>
<evidence type="ECO:0000256" key="1">
    <source>
        <dbReference type="SAM" id="MobiDB-lite"/>
    </source>
</evidence>
<sequence>MTVHVPCRCRTVIRVRWSRFLVVSASMTETPGGAAGPAELTRDDSGWTTLRTDQPGDYLVRGRVWGRADA</sequence>
<comment type="caution">
    <text evidence="2">The sequence shown here is derived from an EMBL/GenBank/DDBJ whole genome shotgun (WGS) entry which is preliminary data.</text>
</comment>